<keyword evidence="6" id="KW-1185">Reference proteome</keyword>
<dbReference type="EMBL" id="QGQD01000012">
    <property type="protein sequence ID" value="TLD02519.1"/>
    <property type="molecule type" value="Genomic_DNA"/>
</dbReference>
<dbReference type="InterPro" id="IPR002772">
    <property type="entry name" value="Glyco_hydro_3_C"/>
</dbReference>
<dbReference type="Pfam" id="PF00933">
    <property type="entry name" value="Glyco_hydro_3"/>
    <property type="match status" value="1"/>
</dbReference>
<dbReference type="Gene3D" id="3.40.50.1700">
    <property type="entry name" value="Glycoside hydrolase family 3 C-terminal domain"/>
    <property type="match status" value="1"/>
</dbReference>
<dbReference type="GO" id="GO:0008422">
    <property type="term" value="F:beta-glucosidase activity"/>
    <property type="evidence" value="ECO:0007669"/>
    <property type="project" value="UniProtKB-EC"/>
</dbReference>
<dbReference type="FunFam" id="2.60.40.10:FF:000495">
    <property type="entry name" value="Periplasmic beta-glucosidase"/>
    <property type="match status" value="1"/>
</dbReference>
<organism evidence="5 6">
    <name type="scientific">Robinsoniella peoriensis</name>
    <dbReference type="NCBI Taxonomy" id="180332"/>
    <lineage>
        <taxon>Bacteria</taxon>
        <taxon>Bacillati</taxon>
        <taxon>Bacillota</taxon>
        <taxon>Clostridia</taxon>
        <taxon>Lachnospirales</taxon>
        <taxon>Lachnospiraceae</taxon>
        <taxon>Robinsoniella</taxon>
    </lineage>
</organism>
<dbReference type="SUPFAM" id="SSF51445">
    <property type="entry name" value="(Trans)glycosidases"/>
    <property type="match status" value="1"/>
</dbReference>
<dbReference type="SMART" id="SM01217">
    <property type="entry name" value="Fn3_like"/>
    <property type="match status" value="1"/>
</dbReference>
<evidence type="ECO:0000256" key="2">
    <source>
        <dbReference type="ARBA" id="ARBA00022801"/>
    </source>
</evidence>
<reference evidence="5 6" key="1">
    <citation type="journal article" date="2019" name="Anaerobe">
        <title>Detection of Robinsoniella peoriensis in multiple bone samples of a trauma patient.</title>
        <authorList>
            <person name="Schrottner P."/>
            <person name="Hartwich K."/>
            <person name="Bunk B."/>
            <person name="Schober I."/>
            <person name="Helbig S."/>
            <person name="Rudolph W.W."/>
            <person name="Gunzer F."/>
        </authorList>
    </citation>
    <scope>NUCLEOTIDE SEQUENCE [LARGE SCALE GENOMIC DNA]</scope>
    <source>
        <strain evidence="5 6">DSM 106044</strain>
    </source>
</reference>
<dbReference type="SUPFAM" id="SSF52279">
    <property type="entry name" value="Beta-D-glucan exohydrolase, C-terminal domain"/>
    <property type="match status" value="1"/>
</dbReference>
<dbReference type="Pfam" id="PF01915">
    <property type="entry name" value="Glyco_hydro_3_C"/>
    <property type="match status" value="1"/>
</dbReference>
<evidence type="ECO:0000256" key="1">
    <source>
        <dbReference type="ARBA" id="ARBA00005336"/>
    </source>
</evidence>
<dbReference type="Gene3D" id="3.20.20.300">
    <property type="entry name" value="Glycoside hydrolase, family 3, N-terminal domain"/>
    <property type="match status" value="1"/>
</dbReference>
<gene>
    <name evidence="5" type="primary">bglX_1</name>
    <name evidence="5" type="ORF">DSM106044_00497</name>
</gene>
<keyword evidence="3 5" id="KW-0326">Glycosidase</keyword>
<dbReference type="AlphaFoldDB" id="A0A4U8QCQ7"/>
<evidence type="ECO:0000259" key="4">
    <source>
        <dbReference type="SMART" id="SM01217"/>
    </source>
</evidence>
<comment type="similarity">
    <text evidence="1 3">Belongs to the glycosyl hydrolase 3 family.</text>
</comment>
<dbReference type="RefSeq" id="WP_138001704.1">
    <property type="nucleotide sequence ID" value="NZ_QGQD01000012.1"/>
</dbReference>
<protein>
    <submittedName>
        <fullName evidence="5">Periplasmic beta-glucosidase</fullName>
        <ecNumber evidence="5">3.2.1.21</ecNumber>
    </submittedName>
</protein>
<dbReference type="PANTHER" id="PTHR30620:SF123">
    <property type="entry name" value="BETA-XYLOSIDASE"/>
    <property type="match status" value="1"/>
</dbReference>
<dbReference type="Pfam" id="PF14310">
    <property type="entry name" value="Fn3-like"/>
    <property type="match status" value="1"/>
</dbReference>
<sequence length="783" mass="86556">MKYKNDSLSIEERVEDLMGRMTLDEMAAQLGSYWIYQLDDGKNLSQEKAQRYLHDGIGQITRVCGGSSLKPDEAARMANQIQKYLVEETRLGIPAMIHEEACSGFTAIGATTFPQTIGVASSFDPELSEQIGKVIGRQMRAAGAHQALAPLLDVARDPRWGRMEETYGEDPYVVGTMGTAYVKGIQGDLKEQGVLATGKHFVGYGASEGGMNWAPVHLPERELREVYLTPFEMAVKEGNLASIMNGYHEIDGVPCGASKKLLNDILKEEWGFEGIVVSDYFAINQIFDYHNMAADKEEAAKMALEAGMDVELPNVDCFGGPLKRAVEKGDIPMELIRTSVRKVLTFKFRLGLFEHPYVEAEKTLEQFDTPEDRQLALEVARKSVVLLKNENRLLPLSKDIKKLAVIGPSADNIRHMIGDYTYQGQIEGLLELHESQGNAMNQPIPENIEMSGNIVQMESYLEAIKKAVSSDTEIIYAKGCEIKGTSRDGFTEAVNAARQADTVLLFLGDLAGITLECTVGESVDRAELSLPGVQEELVRAIAATGVPVVLVLSNGRPYSITWEEEHIPAILEAWFPGEEGGKAVAEILFGDRNPGGKLPVSVPRTSGQIPVYYMHKKSGGRSHWRGNYDDVSASPLYAFGYGLSYTDFRFDDFKIEKKEIPVGGSLEASVKITNIGDREGDEVVQLYIRDVAASVTRPVQELKAYKRITLKPGESKVLEFTIKSAQMGFYDINMDYVLEPGTIEVMVGAASNDIRFRDNIILTGKKCKADRVFENQVIVRKQV</sequence>
<dbReference type="InterPro" id="IPR036962">
    <property type="entry name" value="Glyco_hydro_3_N_sf"/>
</dbReference>
<dbReference type="STRING" id="180332.GCA_000797495_00905"/>
<dbReference type="InterPro" id="IPR013783">
    <property type="entry name" value="Ig-like_fold"/>
</dbReference>
<dbReference type="GO" id="GO:0009251">
    <property type="term" value="P:glucan catabolic process"/>
    <property type="evidence" value="ECO:0007669"/>
    <property type="project" value="TreeGrafter"/>
</dbReference>
<dbReference type="InterPro" id="IPR017853">
    <property type="entry name" value="GH"/>
</dbReference>
<name>A0A4U8QCQ7_9FIRM</name>
<dbReference type="PROSITE" id="PS00775">
    <property type="entry name" value="GLYCOSYL_HYDROL_F3"/>
    <property type="match status" value="1"/>
</dbReference>
<accession>A0A4U8QCQ7</accession>
<dbReference type="PANTHER" id="PTHR30620">
    <property type="entry name" value="PERIPLASMIC BETA-GLUCOSIDASE-RELATED"/>
    <property type="match status" value="1"/>
</dbReference>
<dbReference type="EC" id="3.2.1.21" evidence="5"/>
<evidence type="ECO:0000256" key="3">
    <source>
        <dbReference type="RuleBase" id="RU361161"/>
    </source>
</evidence>
<dbReference type="Proteomes" id="UP000306509">
    <property type="component" value="Unassembled WGS sequence"/>
</dbReference>
<dbReference type="InterPro" id="IPR036881">
    <property type="entry name" value="Glyco_hydro_3_C_sf"/>
</dbReference>
<dbReference type="InterPro" id="IPR019800">
    <property type="entry name" value="Glyco_hydro_3_AS"/>
</dbReference>
<proteinExistence type="inferred from homology"/>
<dbReference type="InterPro" id="IPR001764">
    <property type="entry name" value="Glyco_hydro_3_N"/>
</dbReference>
<feature type="domain" description="Fibronectin type III-like" evidence="4">
    <location>
        <begin position="682"/>
        <end position="751"/>
    </location>
</feature>
<comment type="caution">
    <text evidence="5">The sequence shown here is derived from an EMBL/GenBank/DDBJ whole genome shotgun (WGS) entry which is preliminary data.</text>
</comment>
<dbReference type="Gene3D" id="2.60.40.10">
    <property type="entry name" value="Immunoglobulins"/>
    <property type="match status" value="1"/>
</dbReference>
<dbReference type="PRINTS" id="PR00133">
    <property type="entry name" value="GLHYDRLASE3"/>
</dbReference>
<keyword evidence="2 3" id="KW-0378">Hydrolase</keyword>
<dbReference type="InterPro" id="IPR026891">
    <property type="entry name" value="Fn3-like"/>
</dbReference>
<dbReference type="InterPro" id="IPR051915">
    <property type="entry name" value="Cellulose_Degrad_GH3"/>
</dbReference>
<evidence type="ECO:0000313" key="5">
    <source>
        <dbReference type="EMBL" id="TLD02519.1"/>
    </source>
</evidence>
<evidence type="ECO:0000313" key="6">
    <source>
        <dbReference type="Proteomes" id="UP000306509"/>
    </source>
</evidence>